<proteinExistence type="predicted"/>
<comment type="subcellular location">
    <subcellularLocation>
        <location evidence="2">Cell membrane</location>
        <topology evidence="2">Multi-pass membrane protein</topology>
    </subcellularLocation>
</comment>
<evidence type="ECO:0000256" key="1">
    <source>
        <dbReference type="ARBA" id="ARBA00000085"/>
    </source>
</evidence>
<dbReference type="Gene3D" id="3.30.565.10">
    <property type="entry name" value="Histidine kinase-like ATPase, C-terminal domain"/>
    <property type="match status" value="1"/>
</dbReference>
<evidence type="ECO:0000256" key="8">
    <source>
        <dbReference type="ARBA" id="ARBA00022777"/>
    </source>
</evidence>
<evidence type="ECO:0000256" key="7">
    <source>
        <dbReference type="ARBA" id="ARBA00022741"/>
    </source>
</evidence>
<name>A0A2R5F4K2_9BACL</name>
<evidence type="ECO:0000259" key="14">
    <source>
        <dbReference type="PROSITE" id="PS50885"/>
    </source>
</evidence>
<dbReference type="PROSITE" id="PS50885">
    <property type="entry name" value="HAMP"/>
    <property type="match status" value="1"/>
</dbReference>
<keyword evidence="12" id="KW-0812">Transmembrane</keyword>
<dbReference type="RefSeq" id="WP_108995464.1">
    <property type="nucleotide sequence ID" value="NZ_BDQX01000381.1"/>
</dbReference>
<keyword evidence="6" id="KW-0808">Transferase</keyword>
<keyword evidence="4" id="KW-1003">Cell membrane</keyword>
<dbReference type="Gene3D" id="6.10.340.10">
    <property type="match status" value="1"/>
</dbReference>
<dbReference type="EMBL" id="BDQX01000381">
    <property type="protein sequence ID" value="GBG11101.1"/>
    <property type="molecule type" value="Genomic_DNA"/>
</dbReference>
<dbReference type="PANTHER" id="PTHR34220:SF7">
    <property type="entry name" value="SENSOR HISTIDINE KINASE YPDA"/>
    <property type="match status" value="1"/>
</dbReference>
<organism evidence="15 16">
    <name type="scientific">Paenibacillus agaridevorans</name>
    <dbReference type="NCBI Taxonomy" id="171404"/>
    <lineage>
        <taxon>Bacteria</taxon>
        <taxon>Bacillati</taxon>
        <taxon>Bacillota</taxon>
        <taxon>Bacilli</taxon>
        <taxon>Bacillales</taxon>
        <taxon>Paenibacillaceae</taxon>
        <taxon>Paenibacillus</taxon>
    </lineage>
</organism>
<feature type="transmembrane region" description="Helical" evidence="12">
    <location>
        <begin position="18"/>
        <end position="38"/>
    </location>
</feature>
<protein>
    <recommendedName>
        <fullName evidence="3">histidine kinase</fullName>
        <ecNumber evidence="3">2.7.13.3</ecNumber>
    </recommendedName>
</protein>
<evidence type="ECO:0000256" key="5">
    <source>
        <dbReference type="ARBA" id="ARBA00022553"/>
    </source>
</evidence>
<reference evidence="15 16" key="1">
    <citation type="submission" date="2017-08" db="EMBL/GenBank/DDBJ databases">
        <title>Substantial Increase in Enzyme Production by Combined Drug-Resistance Mutations in Paenibacillus agaridevorans.</title>
        <authorList>
            <person name="Tanaka Y."/>
            <person name="Funane K."/>
            <person name="Hosaka T."/>
            <person name="Shiwa Y."/>
            <person name="Fujita N."/>
            <person name="Miyazaki T."/>
            <person name="Yoshikawa H."/>
            <person name="Murakami K."/>
            <person name="Kasahara K."/>
            <person name="Inaoka T."/>
            <person name="Hiraga Y."/>
            <person name="Ochi K."/>
        </authorList>
    </citation>
    <scope>NUCLEOTIDE SEQUENCE [LARGE SCALE GENOMIC DNA]</scope>
    <source>
        <strain evidence="15 16">T-3040</strain>
    </source>
</reference>
<dbReference type="PRINTS" id="PR00344">
    <property type="entry name" value="BCTRLSENSOR"/>
</dbReference>
<evidence type="ECO:0000313" key="16">
    <source>
        <dbReference type="Proteomes" id="UP000245202"/>
    </source>
</evidence>
<dbReference type="GO" id="GO:0000155">
    <property type="term" value="F:phosphorelay sensor kinase activity"/>
    <property type="evidence" value="ECO:0007669"/>
    <property type="project" value="InterPro"/>
</dbReference>
<gene>
    <name evidence="15" type="ORF">PAT3040_05884</name>
</gene>
<dbReference type="SMART" id="SM00387">
    <property type="entry name" value="HATPase_c"/>
    <property type="match status" value="1"/>
</dbReference>
<keyword evidence="5" id="KW-0597">Phosphoprotein</keyword>
<dbReference type="AlphaFoldDB" id="A0A2R5F4K2"/>
<evidence type="ECO:0000256" key="9">
    <source>
        <dbReference type="ARBA" id="ARBA00022840"/>
    </source>
</evidence>
<evidence type="ECO:0000256" key="12">
    <source>
        <dbReference type="SAM" id="Phobius"/>
    </source>
</evidence>
<keyword evidence="7" id="KW-0547">Nucleotide-binding</keyword>
<dbReference type="Pfam" id="PF00672">
    <property type="entry name" value="HAMP"/>
    <property type="match status" value="1"/>
</dbReference>
<evidence type="ECO:0000256" key="10">
    <source>
        <dbReference type="ARBA" id="ARBA00023012"/>
    </source>
</evidence>
<dbReference type="InterPro" id="IPR010559">
    <property type="entry name" value="Sig_transdc_His_kin_internal"/>
</dbReference>
<dbReference type="SUPFAM" id="SSF158472">
    <property type="entry name" value="HAMP domain-like"/>
    <property type="match status" value="1"/>
</dbReference>
<dbReference type="EC" id="2.7.13.3" evidence="3"/>
<comment type="caution">
    <text evidence="15">The sequence shown here is derived from an EMBL/GenBank/DDBJ whole genome shotgun (WGS) entry which is preliminary data.</text>
</comment>
<feature type="transmembrane region" description="Helical" evidence="12">
    <location>
        <begin position="270"/>
        <end position="292"/>
    </location>
</feature>
<evidence type="ECO:0000256" key="11">
    <source>
        <dbReference type="ARBA" id="ARBA00023136"/>
    </source>
</evidence>
<evidence type="ECO:0000256" key="2">
    <source>
        <dbReference type="ARBA" id="ARBA00004651"/>
    </source>
</evidence>
<dbReference type="Pfam" id="PF02518">
    <property type="entry name" value="HATPase_c"/>
    <property type="match status" value="1"/>
</dbReference>
<dbReference type="Proteomes" id="UP000245202">
    <property type="component" value="Unassembled WGS sequence"/>
</dbReference>
<dbReference type="CDD" id="cd06225">
    <property type="entry name" value="HAMP"/>
    <property type="match status" value="1"/>
</dbReference>
<comment type="catalytic activity">
    <reaction evidence="1">
        <text>ATP + protein L-histidine = ADP + protein N-phospho-L-histidine.</text>
        <dbReference type="EC" id="2.7.13.3"/>
    </reaction>
</comment>
<keyword evidence="11 12" id="KW-0472">Membrane</keyword>
<dbReference type="InterPro" id="IPR004358">
    <property type="entry name" value="Sig_transdc_His_kin-like_C"/>
</dbReference>
<evidence type="ECO:0000313" key="15">
    <source>
        <dbReference type="EMBL" id="GBG11101.1"/>
    </source>
</evidence>
<dbReference type="Pfam" id="PF06580">
    <property type="entry name" value="His_kinase"/>
    <property type="match status" value="1"/>
</dbReference>
<accession>A0A2R5F4K2</accession>
<dbReference type="InterPro" id="IPR005467">
    <property type="entry name" value="His_kinase_dom"/>
</dbReference>
<dbReference type="InterPro" id="IPR050640">
    <property type="entry name" value="Bact_2-comp_sensor_kinase"/>
</dbReference>
<keyword evidence="10" id="KW-0902">Two-component regulatory system</keyword>
<dbReference type="PROSITE" id="PS50109">
    <property type="entry name" value="HIS_KIN"/>
    <property type="match status" value="1"/>
</dbReference>
<evidence type="ECO:0000256" key="6">
    <source>
        <dbReference type="ARBA" id="ARBA00022679"/>
    </source>
</evidence>
<dbReference type="GO" id="GO:0005886">
    <property type="term" value="C:plasma membrane"/>
    <property type="evidence" value="ECO:0007669"/>
    <property type="project" value="UniProtKB-SubCell"/>
</dbReference>
<sequence length="555" mass="63385">MRGLLRAFRDMPLRQKLILSYCIVIILPLSVLGVYSYGSANEDLKRQLNTSAVTAANQLSSELGYRFERQEYPIKSIVFNPKVINAVTNREIDVYQFAVEMNEDVEPIFWNYLFFMSEMKEIVIYSENRQSPFGNFIQPASLVQEARWYKETVMDTATRWWSDGEKLFATRNIYEPGQSIRQGILYIEFDFDRLINEVIGKVGGDDRIAIESHTGDAIFSTFKQDEGESAGDGDYLSYRRGISDSGWSMFYYASTSHIGERTEDILKATFVMIVICVAVLFVIVLLFSRTLLHGLMKLNERMKRVEEGELDIMVSAASKDEIGQLTNRFGHMLRQINVLIEEAYVNRIARKEAELVALQEQIKPHFLYNSLSLINSQAIGKGAFEVSRTVTLLAKFYRTALNKGREQISVRDEITMVQTYVEIQQIMSGHAFEVVYELDEAIFRHAMIRMILQPLVENAIDHGLKEKLEGERLLTLKGYKDGEDLVFEIRDTGVGIEEDELMRLLSEHSPGYGLRNVRERIRLSFGEPYGVSLASEVDKGTTVTVRMPLSADASL</sequence>
<dbReference type="InterPro" id="IPR036890">
    <property type="entry name" value="HATPase_C_sf"/>
</dbReference>
<dbReference type="PANTHER" id="PTHR34220">
    <property type="entry name" value="SENSOR HISTIDINE KINASE YPDA"/>
    <property type="match status" value="1"/>
</dbReference>
<feature type="domain" description="HAMP" evidence="14">
    <location>
        <begin position="289"/>
        <end position="341"/>
    </location>
</feature>
<dbReference type="InterPro" id="IPR003660">
    <property type="entry name" value="HAMP_dom"/>
</dbReference>
<evidence type="ECO:0000256" key="3">
    <source>
        <dbReference type="ARBA" id="ARBA00012438"/>
    </source>
</evidence>
<keyword evidence="8 15" id="KW-0418">Kinase</keyword>
<keyword evidence="9" id="KW-0067">ATP-binding</keyword>
<dbReference type="GO" id="GO:0005524">
    <property type="term" value="F:ATP binding"/>
    <property type="evidence" value="ECO:0007669"/>
    <property type="project" value="UniProtKB-KW"/>
</dbReference>
<dbReference type="SUPFAM" id="SSF55874">
    <property type="entry name" value="ATPase domain of HSP90 chaperone/DNA topoisomerase II/histidine kinase"/>
    <property type="match status" value="1"/>
</dbReference>
<dbReference type="InterPro" id="IPR003594">
    <property type="entry name" value="HATPase_dom"/>
</dbReference>
<evidence type="ECO:0000259" key="13">
    <source>
        <dbReference type="PROSITE" id="PS50109"/>
    </source>
</evidence>
<feature type="domain" description="Histidine kinase" evidence="13">
    <location>
        <begin position="448"/>
        <end position="551"/>
    </location>
</feature>
<keyword evidence="12" id="KW-1133">Transmembrane helix</keyword>
<dbReference type="SMART" id="SM00304">
    <property type="entry name" value="HAMP"/>
    <property type="match status" value="1"/>
</dbReference>
<keyword evidence="16" id="KW-1185">Reference proteome</keyword>
<evidence type="ECO:0000256" key="4">
    <source>
        <dbReference type="ARBA" id="ARBA00022475"/>
    </source>
</evidence>